<dbReference type="InterPro" id="IPR018114">
    <property type="entry name" value="TRYPSIN_HIS"/>
</dbReference>
<dbReference type="CDD" id="cd00190">
    <property type="entry name" value="Tryp_SPc"/>
    <property type="match status" value="1"/>
</dbReference>
<dbReference type="InterPro" id="IPR033116">
    <property type="entry name" value="TRYPSIN_SER"/>
</dbReference>
<evidence type="ECO:0000313" key="9">
    <source>
        <dbReference type="Proteomes" id="UP001054902"/>
    </source>
</evidence>
<keyword evidence="9" id="KW-1185">Reference proteome</keyword>
<dbReference type="PRINTS" id="PR00722">
    <property type="entry name" value="CHYMOTRYPSIN"/>
</dbReference>
<dbReference type="EMBL" id="BLLK01000038">
    <property type="protein sequence ID" value="GFH50147.1"/>
    <property type="molecule type" value="Genomic_DNA"/>
</dbReference>
<keyword evidence="4" id="KW-0645">Protease</keyword>
<evidence type="ECO:0000256" key="2">
    <source>
        <dbReference type="ARBA" id="ARBA00023026"/>
    </source>
</evidence>
<feature type="chain" id="PRO_5042228061" description="Peptidase S1 domain-containing protein" evidence="6">
    <location>
        <begin position="20"/>
        <end position="695"/>
    </location>
</feature>
<keyword evidence="6" id="KW-0732">Signal</keyword>
<keyword evidence="2" id="KW-0843">Virulence</keyword>
<dbReference type="PROSITE" id="PS00134">
    <property type="entry name" value="TRYPSIN_HIS"/>
    <property type="match status" value="1"/>
</dbReference>
<dbReference type="PANTHER" id="PTHR24276:SF91">
    <property type="entry name" value="AT26814P-RELATED"/>
    <property type="match status" value="1"/>
</dbReference>
<feature type="region of interest" description="Disordered" evidence="5">
    <location>
        <begin position="645"/>
        <end position="695"/>
    </location>
</feature>
<dbReference type="SUPFAM" id="SSF50494">
    <property type="entry name" value="Trypsin-like serine proteases"/>
    <property type="match status" value="1"/>
</dbReference>
<dbReference type="GO" id="GO:0004252">
    <property type="term" value="F:serine-type endopeptidase activity"/>
    <property type="evidence" value="ECO:0007669"/>
    <property type="project" value="InterPro"/>
</dbReference>
<dbReference type="SMART" id="SM00020">
    <property type="entry name" value="Tryp_SPc"/>
    <property type="match status" value="1"/>
</dbReference>
<accession>A0AAD3H4C8</accession>
<evidence type="ECO:0000259" key="7">
    <source>
        <dbReference type="PROSITE" id="PS50240"/>
    </source>
</evidence>
<dbReference type="FunFam" id="2.40.10.10:FF:000002">
    <property type="entry name" value="Transmembrane protease serine"/>
    <property type="match status" value="1"/>
</dbReference>
<organism evidence="8 9">
    <name type="scientific">Chaetoceros tenuissimus</name>
    <dbReference type="NCBI Taxonomy" id="426638"/>
    <lineage>
        <taxon>Eukaryota</taxon>
        <taxon>Sar</taxon>
        <taxon>Stramenopiles</taxon>
        <taxon>Ochrophyta</taxon>
        <taxon>Bacillariophyta</taxon>
        <taxon>Coscinodiscophyceae</taxon>
        <taxon>Chaetocerotophycidae</taxon>
        <taxon>Chaetocerotales</taxon>
        <taxon>Chaetocerotaceae</taxon>
        <taxon>Chaetoceros</taxon>
    </lineage>
</organism>
<dbReference type="AlphaFoldDB" id="A0AAD3H4C8"/>
<dbReference type="InterPro" id="IPR009003">
    <property type="entry name" value="Peptidase_S1_PA"/>
</dbReference>
<dbReference type="InterPro" id="IPR050430">
    <property type="entry name" value="Peptidase_S1"/>
</dbReference>
<dbReference type="InterPro" id="IPR001254">
    <property type="entry name" value="Trypsin_dom"/>
</dbReference>
<dbReference type="Proteomes" id="UP001054902">
    <property type="component" value="Unassembled WGS sequence"/>
</dbReference>
<feature type="domain" description="Peptidase S1" evidence="7">
    <location>
        <begin position="72"/>
        <end position="311"/>
    </location>
</feature>
<dbReference type="Gene3D" id="2.40.10.10">
    <property type="entry name" value="Trypsin-like serine proteases"/>
    <property type="match status" value="1"/>
</dbReference>
<keyword evidence="4" id="KW-0720">Serine protease</keyword>
<dbReference type="InterPro" id="IPR001314">
    <property type="entry name" value="Peptidase_S1A"/>
</dbReference>
<comment type="caution">
    <text evidence="8">The sequence shown here is derived from an EMBL/GenBank/DDBJ whole genome shotgun (WGS) entry which is preliminary data.</text>
</comment>
<keyword evidence="4" id="KW-0378">Hydrolase</keyword>
<comment type="similarity">
    <text evidence="1">Belongs to the peptidase S1 family.</text>
</comment>
<feature type="signal peptide" evidence="6">
    <location>
        <begin position="1"/>
        <end position="19"/>
    </location>
</feature>
<name>A0AAD3H4C8_9STRA</name>
<dbReference type="Pfam" id="PF00089">
    <property type="entry name" value="Trypsin"/>
    <property type="match status" value="1"/>
</dbReference>
<reference evidence="8 9" key="1">
    <citation type="journal article" date="2021" name="Sci. Rep.">
        <title>The genome of the diatom Chaetoceros tenuissimus carries an ancient integrated fragment of an extant virus.</title>
        <authorList>
            <person name="Hongo Y."/>
            <person name="Kimura K."/>
            <person name="Takaki Y."/>
            <person name="Yoshida Y."/>
            <person name="Baba S."/>
            <person name="Kobayashi G."/>
            <person name="Nagasaki K."/>
            <person name="Hano T."/>
            <person name="Tomaru Y."/>
        </authorList>
    </citation>
    <scope>NUCLEOTIDE SEQUENCE [LARGE SCALE GENOMIC DNA]</scope>
    <source>
        <strain evidence="8 9">NIES-3715</strain>
    </source>
</reference>
<evidence type="ECO:0000313" key="8">
    <source>
        <dbReference type="EMBL" id="GFH50147.1"/>
    </source>
</evidence>
<dbReference type="GO" id="GO:0006508">
    <property type="term" value="P:proteolysis"/>
    <property type="evidence" value="ECO:0007669"/>
    <property type="project" value="UniProtKB-KW"/>
</dbReference>
<sequence length="695" mass="74289">MKTTVGILLSLAFFQSAYAQADNTTSFHSPRVEGRTHVCFQKKYERSSYCKRLFKKIHKADEPQTSHIEERIIGGSDAPKDAYPWFAKGSENFFQPEFTFFCGGMLVAPDWILTAAHCTALLPVETVSFQIGALSNPIDGDNGGQYSEIFSAEYIVEFPDYNYYNQYDDSNDFALVKLKGHSTITPVDMDLTGITNSYDSDKKLWTLGFGALDTSYYTKPDWLQHVDLGFISQRMCKDKYKGLSKITDNMLCATGPDKDSCSGDSGGPLYDKENDKVVGVVSWGEGCADPQYPGVYAKISSQAEWIQETICSDTTDVEVLSFCEGYTNAPTTSQEPSISPTESFAPSISLEPTLSPSLSHVPTMACDDVPGWVDSLGGDCTFYDSRAFCEYYGNYYPGPSGLTANEACCNCGGGIGNYPTVTPTVSNIPSSSTKPSVSPSLSSIPTIECDDVPGWFDSYGVTCDFYFAEENCDLFGSVDAGPSGLTANDACCICGGGVGNYPTVAPTVSNAPTITCDDVTDWIDSYDDNCSWYDSKGSCESFGSIPGRSGLTANEACCICGGGIGKFPTATPTVSSVPTATPTVSSVPTVTCNDVIDWVDSNNLGCDAYLSDEVCEFFGDSFEGTSGLTANEACCKCGGGSTPTLSPVAQTDVKQSKSSKSSKSSLKSLKSNTKSSKASKASKKSTKASKSGKTV</sequence>
<dbReference type="PROSITE" id="PS50240">
    <property type="entry name" value="TRYPSIN_DOM"/>
    <property type="match status" value="1"/>
</dbReference>
<gene>
    <name evidence="8" type="ORF">CTEN210_06623</name>
</gene>
<protein>
    <recommendedName>
        <fullName evidence="7">Peptidase S1 domain-containing protein</fullName>
    </recommendedName>
</protein>
<feature type="compositionally biased region" description="Low complexity" evidence="5">
    <location>
        <begin position="656"/>
        <end position="679"/>
    </location>
</feature>
<evidence type="ECO:0000256" key="1">
    <source>
        <dbReference type="ARBA" id="ARBA00007664"/>
    </source>
</evidence>
<evidence type="ECO:0000256" key="6">
    <source>
        <dbReference type="SAM" id="SignalP"/>
    </source>
</evidence>
<evidence type="ECO:0000256" key="3">
    <source>
        <dbReference type="ARBA" id="ARBA00023157"/>
    </source>
</evidence>
<dbReference type="PANTHER" id="PTHR24276">
    <property type="entry name" value="POLYSERASE-RELATED"/>
    <property type="match status" value="1"/>
</dbReference>
<evidence type="ECO:0000256" key="4">
    <source>
        <dbReference type="RuleBase" id="RU363034"/>
    </source>
</evidence>
<keyword evidence="3" id="KW-1015">Disulfide bond</keyword>
<evidence type="ECO:0000256" key="5">
    <source>
        <dbReference type="SAM" id="MobiDB-lite"/>
    </source>
</evidence>
<dbReference type="PROSITE" id="PS00135">
    <property type="entry name" value="TRYPSIN_SER"/>
    <property type="match status" value="1"/>
</dbReference>
<dbReference type="InterPro" id="IPR043504">
    <property type="entry name" value="Peptidase_S1_PA_chymotrypsin"/>
</dbReference>
<proteinExistence type="inferred from homology"/>